<name>A0ACB9P2I9_9MYRT</name>
<dbReference type="EMBL" id="CM042886">
    <property type="protein sequence ID" value="KAI4343137.1"/>
    <property type="molecule type" value="Genomic_DNA"/>
</dbReference>
<dbReference type="Proteomes" id="UP001057402">
    <property type="component" value="Chromosome 7"/>
</dbReference>
<evidence type="ECO:0000313" key="2">
    <source>
        <dbReference type="Proteomes" id="UP001057402"/>
    </source>
</evidence>
<keyword evidence="2" id="KW-1185">Reference proteome</keyword>
<sequence length="927" mass="104048">MAKTDRSNSVDSNSKRDFHETPSRMNNRAEPTGLMNDAAQLDFVREWISRNYGDSVGHSGASSYACEDKESFPFSAYHQNKPFRRYESMDRSSRGSPMGTYHVELLRKLDHLKMEISRIYEVPEKTGKLMLFPVDRVMYNSRPRPFAPLSPAEQHLYPKNHFGQFPYAAGSSNDMQDIYSHPGYTPSYPLAYRDSLKPQMRRPSDHFASNPVMESPIREGMRFGEDLFATYTRDTFPHPPTCSCLSCSQKYHPHFHAPIHQTTFGIGGTPKSPSTFGSYHRTDSVPMWPPYGVISVVSPPVRSHHSRIPGSWPNDFHLNMDNLRSRRNSVPVNQGIKKYCHPLAGGAPFTTCPKCCELLKLPHVFTVKRLSVYNLKCGSCFNMFQVDLGNRKRDTFLTREFPLPDGTGSNEAMDERNLGPRRHSMADGTICDKSNVSEAYPASADNPDLKFQQEKSDLCEKIESRELSARMSQRSGSVTSVSSEDPMLSNVVLRGRILLDVYKLENPTEDKKLNAQVDLCSKSLSASSVSSHEQHMPSDAISRRIVEEDSVQKNRKENKDMNSDGRRFAVHSVSSEEQKLSSEIIGYGIPEEGALRINPIGKELNGGIDLNSQILAASSVSSEKQDLSSHVIIGRIPHEESQQNYPMEIQDSSEIMGQKSETFTASFNFSEKLNASFDVITGLDVTNAAMEPIQSMTGVEVAERDTKSSQKENVLNEKVTEPEVAFSFISRLSSNEYTDDVSSSDHNSKLNIGKWSESSLVSFIRKSLNDFSRQQQNEDDEMTNVTVNGHPMTKEDLKRAEILAGRVLPGHYWYDYFGGFWGVMGKPCLGIIPPLIEEFNYPLRANCAAGNTDVFVNGRELHQIDLELLATRGLPTARNRSYKIEICGTVYDERTGEELKSLGLLAPTVIKAKRGFGMRVPQNMNST</sequence>
<gene>
    <name evidence="1" type="ORF">MLD38_027674</name>
</gene>
<proteinExistence type="predicted"/>
<reference evidence="2" key="1">
    <citation type="journal article" date="2023" name="Front. Plant Sci.">
        <title>Chromosomal-level genome assembly of Melastoma candidum provides insights into trichome evolution.</title>
        <authorList>
            <person name="Zhong Y."/>
            <person name="Wu W."/>
            <person name="Sun C."/>
            <person name="Zou P."/>
            <person name="Liu Y."/>
            <person name="Dai S."/>
            <person name="Zhou R."/>
        </authorList>
    </citation>
    <scope>NUCLEOTIDE SEQUENCE [LARGE SCALE GENOMIC DNA]</scope>
</reference>
<evidence type="ECO:0000313" key="1">
    <source>
        <dbReference type="EMBL" id="KAI4343137.1"/>
    </source>
</evidence>
<protein>
    <submittedName>
        <fullName evidence="1">Uncharacterized protein</fullName>
    </submittedName>
</protein>
<organism evidence="1 2">
    <name type="scientific">Melastoma candidum</name>
    <dbReference type="NCBI Taxonomy" id="119954"/>
    <lineage>
        <taxon>Eukaryota</taxon>
        <taxon>Viridiplantae</taxon>
        <taxon>Streptophyta</taxon>
        <taxon>Embryophyta</taxon>
        <taxon>Tracheophyta</taxon>
        <taxon>Spermatophyta</taxon>
        <taxon>Magnoliopsida</taxon>
        <taxon>eudicotyledons</taxon>
        <taxon>Gunneridae</taxon>
        <taxon>Pentapetalae</taxon>
        <taxon>rosids</taxon>
        <taxon>malvids</taxon>
        <taxon>Myrtales</taxon>
        <taxon>Melastomataceae</taxon>
        <taxon>Melastomatoideae</taxon>
        <taxon>Melastomateae</taxon>
        <taxon>Melastoma</taxon>
    </lineage>
</organism>
<comment type="caution">
    <text evidence="1">The sequence shown here is derived from an EMBL/GenBank/DDBJ whole genome shotgun (WGS) entry which is preliminary data.</text>
</comment>
<accession>A0ACB9P2I9</accession>